<protein>
    <submittedName>
        <fullName evidence="10">Tat pathway signal sequence</fullName>
    </submittedName>
</protein>
<evidence type="ECO:0000259" key="9">
    <source>
        <dbReference type="Pfam" id="PF13813"/>
    </source>
</evidence>
<evidence type="ECO:0000256" key="4">
    <source>
        <dbReference type="ARBA" id="ARBA00022679"/>
    </source>
</evidence>
<reference evidence="10" key="1">
    <citation type="journal article" date="2020" name="Mol. Plant Microbe Interact.">
        <title>Genome Sequence of the Biocontrol Agent Coniothyrium minitans strain Conio (IMI 134523).</title>
        <authorList>
            <person name="Patel D."/>
            <person name="Shittu T.A."/>
            <person name="Baroncelli R."/>
            <person name="Muthumeenakshi S."/>
            <person name="Osborne T.H."/>
            <person name="Janganan T.K."/>
            <person name="Sreenivasaprasad S."/>
        </authorList>
    </citation>
    <scope>NUCLEOTIDE SEQUENCE</scope>
    <source>
        <strain evidence="10">Conio</strain>
    </source>
</reference>
<dbReference type="GO" id="GO:0008374">
    <property type="term" value="F:O-acyltransferase activity"/>
    <property type="evidence" value="ECO:0007669"/>
    <property type="project" value="InterPro"/>
</dbReference>
<organism evidence="10 11">
    <name type="scientific">Paraphaeosphaeria minitans</name>
    <dbReference type="NCBI Taxonomy" id="565426"/>
    <lineage>
        <taxon>Eukaryota</taxon>
        <taxon>Fungi</taxon>
        <taxon>Dikarya</taxon>
        <taxon>Ascomycota</taxon>
        <taxon>Pezizomycotina</taxon>
        <taxon>Dothideomycetes</taxon>
        <taxon>Pleosporomycetidae</taxon>
        <taxon>Pleosporales</taxon>
        <taxon>Massarineae</taxon>
        <taxon>Didymosphaeriaceae</taxon>
        <taxon>Paraphaeosphaeria</taxon>
    </lineage>
</organism>
<keyword evidence="7 8" id="KW-0472">Membrane</keyword>
<evidence type="ECO:0000256" key="1">
    <source>
        <dbReference type="ARBA" id="ARBA00004141"/>
    </source>
</evidence>
<dbReference type="InterPro" id="IPR032805">
    <property type="entry name" value="Wax_synthase_dom"/>
</dbReference>
<dbReference type="GO" id="GO:0006629">
    <property type="term" value="P:lipid metabolic process"/>
    <property type="evidence" value="ECO:0007669"/>
    <property type="project" value="InterPro"/>
</dbReference>
<proteinExistence type="inferred from homology"/>
<evidence type="ECO:0000256" key="2">
    <source>
        <dbReference type="ARBA" id="ARBA00005179"/>
    </source>
</evidence>
<evidence type="ECO:0000256" key="8">
    <source>
        <dbReference type="SAM" id="Phobius"/>
    </source>
</evidence>
<dbReference type="GO" id="GO:0016020">
    <property type="term" value="C:membrane"/>
    <property type="evidence" value="ECO:0007669"/>
    <property type="project" value="UniProtKB-SubCell"/>
</dbReference>
<evidence type="ECO:0000256" key="3">
    <source>
        <dbReference type="ARBA" id="ARBA00007282"/>
    </source>
</evidence>
<keyword evidence="5 8" id="KW-0812">Transmembrane</keyword>
<dbReference type="EMBL" id="WJXW01000012">
    <property type="protein sequence ID" value="KAF9731667.1"/>
    <property type="molecule type" value="Genomic_DNA"/>
</dbReference>
<dbReference type="InterPro" id="IPR044851">
    <property type="entry name" value="Wax_synthase"/>
</dbReference>
<dbReference type="Pfam" id="PF13813">
    <property type="entry name" value="MBOAT_2"/>
    <property type="match status" value="1"/>
</dbReference>
<keyword evidence="6 8" id="KW-1133">Transmembrane helix</keyword>
<dbReference type="PANTHER" id="PTHR31595">
    <property type="entry name" value="LONG-CHAIN-ALCOHOL O-FATTY-ACYLTRANSFERASE 3-RELATED"/>
    <property type="match status" value="1"/>
</dbReference>
<accession>A0A9P6GA11</accession>
<evidence type="ECO:0000256" key="7">
    <source>
        <dbReference type="ARBA" id="ARBA00023136"/>
    </source>
</evidence>
<feature type="transmembrane region" description="Helical" evidence="8">
    <location>
        <begin position="166"/>
        <end position="191"/>
    </location>
</feature>
<evidence type="ECO:0000313" key="11">
    <source>
        <dbReference type="Proteomes" id="UP000756921"/>
    </source>
</evidence>
<evidence type="ECO:0000256" key="5">
    <source>
        <dbReference type="ARBA" id="ARBA00022692"/>
    </source>
</evidence>
<keyword evidence="11" id="KW-1185">Reference proteome</keyword>
<comment type="caution">
    <text evidence="10">The sequence shown here is derived from an EMBL/GenBank/DDBJ whole genome shotgun (WGS) entry which is preliminary data.</text>
</comment>
<dbReference type="AlphaFoldDB" id="A0A9P6GA11"/>
<comment type="subcellular location">
    <subcellularLocation>
        <location evidence="1">Membrane</location>
        <topology evidence="1">Multi-pass membrane protein</topology>
    </subcellularLocation>
</comment>
<dbReference type="PANTHER" id="PTHR31595:SF57">
    <property type="entry name" value="OS04G0481900 PROTEIN"/>
    <property type="match status" value="1"/>
</dbReference>
<dbReference type="Proteomes" id="UP000756921">
    <property type="component" value="Unassembled WGS sequence"/>
</dbReference>
<name>A0A9P6GA11_9PLEO</name>
<sequence>MAEPMLENNTFLPPLPAMSSYAFPQLDFQACLLLSFLTAILVPCFRRGSVARSGMLLVQVYFTVQAYLTPVKPTGNLVMSYQSGLLLGNLTLRYLDRLYLHVPEDEFRRIHEDGVEERPETLSMGQKLGWSAELLMTTRGVGWNWRVKGTPKAVSRRRSAFVLDRLLRWVAMYGGIFLAERVCEGILTEWAQLPEGLVKSSLLAVTRNSMFLYAWIVLVLGLTIYTHFAMLMLPLALLCVGFGFGPIRWQQPDAWPATFGSLAEAHSLRRFWSHCWHQQVRRILAVPPMYVLASLPKSLRSSSRLPARLFRRYLSLLLAFLLSGAFHNVGHWTVLRERRGLGDHGAQFSVFGEMPFFAGQAVGIMVEDLVYYVMGIDSRRKTLLGYMVTAGWYGWTRVQLKTMPIAATFGISDERGPLFEVVELLRLGLVAIPGNFVKMGIERWT</sequence>
<feature type="transmembrane region" description="Helical" evidence="8">
    <location>
        <begin position="211"/>
        <end position="244"/>
    </location>
</feature>
<keyword evidence="4" id="KW-0808">Transferase</keyword>
<evidence type="ECO:0000256" key="6">
    <source>
        <dbReference type="ARBA" id="ARBA00022989"/>
    </source>
</evidence>
<comment type="similarity">
    <text evidence="3">Belongs to the wax synthase family.</text>
</comment>
<feature type="transmembrane region" description="Helical" evidence="8">
    <location>
        <begin position="313"/>
        <end position="334"/>
    </location>
</feature>
<feature type="transmembrane region" description="Helical" evidence="8">
    <location>
        <begin position="26"/>
        <end position="45"/>
    </location>
</feature>
<comment type="pathway">
    <text evidence="2">Secondary metabolite biosynthesis.</text>
</comment>
<feature type="domain" description="Wax synthase" evidence="9">
    <location>
        <begin position="255"/>
        <end position="337"/>
    </location>
</feature>
<feature type="transmembrane region" description="Helical" evidence="8">
    <location>
        <begin position="354"/>
        <end position="374"/>
    </location>
</feature>
<gene>
    <name evidence="10" type="ORF">PMIN01_10684</name>
</gene>
<dbReference type="OrthoDB" id="1077582at2759"/>
<evidence type="ECO:0000313" key="10">
    <source>
        <dbReference type="EMBL" id="KAF9731667.1"/>
    </source>
</evidence>